<keyword evidence="4" id="KW-1185">Reference proteome</keyword>
<organism evidence="2 4">
    <name type="scientific">Didymodactylos carnosus</name>
    <dbReference type="NCBI Taxonomy" id="1234261"/>
    <lineage>
        <taxon>Eukaryota</taxon>
        <taxon>Metazoa</taxon>
        <taxon>Spiralia</taxon>
        <taxon>Gnathifera</taxon>
        <taxon>Rotifera</taxon>
        <taxon>Eurotatoria</taxon>
        <taxon>Bdelloidea</taxon>
        <taxon>Philodinida</taxon>
        <taxon>Philodinidae</taxon>
        <taxon>Didymodactylos</taxon>
    </lineage>
</organism>
<feature type="region of interest" description="Disordered" evidence="1">
    <location>
        <begin position="1934"/>
        <end position="1994"/>
    </location>
</feature>
<gene>
    <name evidence="2" type="ORF">GPM918_LOCUS11023</name>
    <name evidence="3" type="ORF">SRO942_LOCUS11024</name>
</gene>
<feature type="compositionally biased region" description="Low complexity" evidence="1">
    <location>
        <begin position="1549"/>
        <end position="1577"/>
    </location>
</feature>
<reference evidence="2" key="1">
    <citation type="submission" date="2021-02" db="EMBL/GenBank/DDBJ databases">
        <authorList>
            <person name="Nowell W R."/>
        </authorList>
    </citation>
    <scope>NUCLEOTIDE SEQUENCE</scope>
</reference>
<accession>A0A814D0N6</accession>
<feature type="compositionally biased region" description="Low complexity" evidence="1">
    <location>
        <begin position="1098"/>
        <end position="1132"/>
    </location>
</feature>
<dbReference type="EMBL" id="CAJOBC010002240">
    <property type="protein sequence ID" value="CAF3723011.1"/>
    <property type="molecule type" value="Genomic_DNA"/>
</dbReference>
<evidence type="ECO:0000313" key="4">
    <source>
        <dbReference type="Proteomes" id="UP000663829"/>
    </source>
</evidence>
<feature type="compositionally biased region" description="Polar residues" evidence="1">
    <location>
        <begin position="1184"/>
        <end position="1196"/>
    </location>
</feature>
<feature type="compositionally biased region" description="Polar residues" evidence="1">
    <location>
        <begin position="1979"/>
        <end position="1994"/>
    </location>
</feature>
<name>A0A814D0N6_9BILA</name>
<feature type="compositionally biased region" description="Low complexity" evidence="1">
    <location>
        <begin position="1081"/>
        <end position="1090"/>
    </location>
</feature>
<evidence type="ECO:0000256" key="1">
    <source>
        <dbReference type="SAM" id="MobiDB-lite"/>
    </source>
</evidence>
<feature type="region of interest" description="Disordered" evidence="1">
    <location>
        <begin position="2057"/>
        <end position="2082"/>
    </location>
</feature>
<feature type="region of interest" description="Disordered" evidence="1">
    <location>
        <begin position="1074"/>
        <end position="1138"/>
    </location>
</feature>
<feature type="compositionally biased region" description="Basic and acidic residues" evidence="1">
    <location>
        <begin position="1680"/>
        <end position="1701"/>
    </location>
</feature>
<feature type="compositionally biased region" description="Low complexity" evidence="1">
    <location>
        <begin position="1662"/>
        <end position="1679"/>
    </location>
</feature>
<feature type="compositionally biased region" description="Low complexity" evidence="1">
    <location>
        <begin position="2059"/>
        <end position="2078"/>
    </location>
</feature>
<dbReference type="Proteomes" id="UP000663829">
    <property type="component" value="Unassembled WGS sequence"/>
</dbReference>
<feature type="region of interest" description="Disordered" evidence="1">
    <location>
        <begin position="1528"/>
        <end position="1725"/>
    </location>
</feature>
<proteinExistence type="predicted"/>
<dbReference type="EMBL" id="CAJNOQ010002240">
    <property type="protein sequence ID" value="CAF0946903.1"/>
    <property type="molecule type" value="Genomic_DNA"/>
</dbReference>
<feature type="compositionally biased region" description="Polar residues" evidence="1">
    <location>
        <begin position="1960"/>
        <end position="1969"/>
    </location>
</feature>
<protein>
    <submittedName>
        <fullName evidence="2">Uncharacterized protein</fullName>
    </submittedName>
</protein>
<dbReference type="OrthoDB" id="10033107at2759"/>
<evidence type="ECO:0000313" key="3">
    <source>
        <dbReference type="EMBL" id="CAF3723011.1"/>
    </source>
</evidence>
<comment type="caution">
    <text evidence="2">The sequence shown here is derived from an EMBL/GenBank/DDBJ whole genome shotgun (WGS) entry which is preliminary data.</text>
</comment>
<sequence length="2099" mass="239093">MDNKIRKHFTIPKTSVAENDYLIPDNKTSRNTTDLFNDIISCCLDHTFDLKKNEIENIYFFRNSQINKQYTEKKASFDKNYKEKFIFQILPTLDVARSIASKGIHCDQLALFVDERLGQSSQGVHVLRHADIILTSTGSQKLISFGLLICKVALSKGYCTVPDIKNATLACQPNYDYHYGKRNPTKEETWREKYAHSLLYVYEYGMKTMTHTVQPPQILPIACLWYQLNESFPCESWTVKIPPLLQHSSLKIVHNTNKKIDRRPLNKPSILNQEQLSHSVLSPIQSIITNRITSFDNTNTGWPDIINSPMITETHSLKQQKNTFINQTQLSKQISMLNVPIINSTIATPIGIAEPQDIILKLSPSSNRSIINLTNHSLIKHQNITTQPHHDVNETFQNNHSSVNFNINNNNIESHSLLTSVSSDFLMSDKQFHTPSTRDPRIRRTITTTKTSTLNVTDLNSNVLPNSPTTIRSPSLTVTPTEVAALKKTILDISSTNKLLQHTTKSNNISQQKIIQQNEMSPSTPVTPTNTINDDGKVNQYNLNPLFASITSLDVPLKMNTLISDPRLKLNRKKVIYCLEPHAVKRAIQQQLRCIHYNSNDTTGSKKSPYHLIPFLIKQISLDENENLNISAKNSSFILAKQQTKKNGNAPSLSTSELSEKPFDDCQPLRVVVQDVTNFNFDFTTDNENYIDLSNETNKNVMRQIINFNKKIQQNRETNVLKQRLKQSLKKKRVRKRKSKTAAHVYCQQAVENMNENLTIEQQQIESTENRAIEEIPTAIITAISENGHILSPNESSSSNNTEALVKDARRLYFFNGREILTKQRRQNNYLNIPKDVTNFLSKEFYEEKRPYVKRLLAQLMGILDEKYGRIATTTNSETMRNSMVIDNSNLTNMEFTSNGDVRLGDFDERFPSHYRKSHNCNHHSIIPSDNHHTTDFTPIQTYQNTNDCNNLVLDERMKEIIDDLRLIHQPSTQQLFNDPTLTETSSTIEYRKQSKTTDELVNLIENSGENSTSTSSRKQSCNEINNHILPYQQPDGNVPDISSTLAQKPIEVHKEITTNVTMKNNTFPAVLDTFTKPDPKLNNSSTKKSLSSKHSESQNLRRTRTYSSSKSTSSVSSGTNASSSFTSSSSSPRHRRLKRHNIESRKYSLSYALVQQLLPFSLSSIQTSSSRRGSTKGAFHGVSSLSTTTSRSNWNSHRHAKPSQQVKIPSSHRTDTFSKSLRKTHSLPSTTNRRRPSVSSSSQQLITPLLLSSIVVTQSPSRSNSIHLSHPILDNSSTVLPQYPTISNSYNSEFESRRRVESCDDIFGDSANQNDNFDLTVNCERTTVKTSKKRQIEQSLSLKKEVDESEKVNGNRNEFEINNLTANIVSVAEPIAKRIKIENVNVDQQQKQPSSPLDSPIDMNDIDANHERTRIINRSHTNEKENMINKNEKINDGTNFEGGFQHSLGNIILTQLQNDNVRNASGDDVQDRDYRFDFENRTTVNQQSHTHNIKNLNENVTIEEQNDFDERLLNNVIDIEKQNPTNLTYKRRSKSNSFSSVKDEKLNPSRLSSTNSRNSSKNSFYRNNNNRSNSRSPIHHQSSSYHRHDLNIHHHNQHSPSQSNRRTKYSLSQYHHRSTSQSTRSSRSRSPDKYRTVITSASSHHPYDSRYYPTSTSNVKTSLSRSHSSRSRQQTSTTHLHDNRQQQRDRDKSQSPEHQHRYFVSRSKSPPQHQGMHSASLLPSPLIKTTFNNSEIPSTFEHKLSRMRMIENVQNNNNVQTRYPHTRFNYNHQRLINHPRYNTYYYNKIRKIPSTISPPYRLAQSTHDILTDNQHLRRSRSISPTHSTERLRINCTFSKRKSNWKLIRGNEINPFDSTTDSNVEFISKNSNGKDLGESMNVNTSSHEQHIAHDIETITDVVLANNEKDVDSTKLSPAHRTSAAARCLTTGLLPSSQSQTSLSTSTSLTSPNHHNYHPTLPTQSPSSRFATHEELSASKHLSQHSSTKQHSTNRLSTVQQIQQLLTTTSARQILHSTILQQIADTRQHNPMILNNLLQGTQQHTNNSTMTASRRLFTNTSTSTSSSTSSSITTSSSTSARSLNDHDTEKLLLLLQKLRS</sequence>
<feature type="region of interest" description="Disordered" evidence="1">
    <location>
        <begin position="1168"/>
        <end position="1243"/>
    </location>
</feature>
<feature type="compositionally biased region" description="Polar residues" evidence="1">
    <location>
        <begin position="1707"/>
        <end position="1718"/>
    </location>
</feature>
<evidence type="ECO:0000313" key="2">
    <source>
        <dbReference type="EMBL" id="CAF0946903.1"/>
    </source>
</evidence>
<feature type="compositionally biased region" description="Low complexity" evidence="1">
    <location>
        <begin position="1934"/>
        <end position="1951"/>
    </location>
</feature>
<dbReference type="Proteomes" id="UP000681722">
    <property type="component" value="Unassembled WGS sequence"/>
</dbReference>